<feature type="transmembrane region" description="Helical" evidence="1">
    <location>
        <begin position="479"/>
        <end position="499"/>
    </location>
</feature>
<dbReference type="PATRIC" id="fig|273035.7.peg.2123"/>
<evidence type="ECO:0000256" key="1">
    <source>
        <dbReference type="SAM" id="Phobius"/>
    </source>
</evidence>
<name>A0A0K2JJ27_SPIKU</name>
<accession>A0A0K2JJ27</accession>
<gene>
    <name evidence="2" type="ORF">SKUN_001743</name>
</gene>
<reference evidence="2 3" key="1">
    <citation type="journal article" date="2015" name="Genome Announc.">
        <title>Complete Genome Sequence of Spiroplasma kunkelii Strain CR2-3x, Causal Agent of Corn Stunt Disease in Zea mays L.</title>
        <authorList>
            <person name="Davis R.E."/>
            <person name="Shao J."/>
            <person name="Dally E.L."/>
            <person name="Zhao Y."/>
            <person name="Gasparich G.E."/>
            <person name="Gaynor B.J."/>
            <person name="Athey J.C."/>
            <person name="Harrison N.A."/>
            <person name="Donofrio N."/>
        </authorList>
    </citation>
    <scope>NUCLEOTIDE SEQUENCE [LARGE SCALE GENOMIC DNA]</scope>
    <source>
        <strain evidence="2 3">CR2-3x</strain>
        <plasmid evidence="2">pSKU205</plasmid>
    </source>
</reference>
<evidence type="ECO:0008006" key="4">
    <source>
        <dbReference type="Google" id="ProtNLM"/>
    </source>
</evidence>
<dbReference type="OrthoDB" id="391462at2"/>
<evidence type="ECO:0000313" key="2">
    <source>
        <dbReference type="EMBL" id="ALA98594.1"/>
    </source>
</evidence>
<dbReference type="RefSeq" id="WP_053391607.1">
    <property type="nucleotide sequence ID" value="NZ_CP012424.1"/>
</dbReference>
<sequence length="627" mass="70669">MKKLLSLLSVLTISWAAMSNIIAISSYEYHKRQAPPSLQELITTINIGEIEINDQEHIIARLREINHPILSRPDFLENMVVEDITRTSAIIHARENIQSNTHPIPSNINFTLNFTTQRPRLSTVITNINLGNIINNSFFNVFNSVIRLNPQIYDLYQSISLSIFDITTNSAIIRNENTLETVTVNFNTNYYSLESLLTVTDLGEIPDNLPGTILNEILKLNPNIDISYIRSIFNITTNSVIIEGNLPSSTYNDRGDDGYYNIWHDTVNVSFSLKQENIYATLKPIENHSTTPENIYATLKPIENHSTTPENIYATLKPIENHSTTPENIYATLKPIENHSTTPENKSTKETLITNQKIFDKFNNLSKKQKQKKLNEINQHYQNLSKNDKTMFKKKLEILGTSLIGGGISAIGTKIIIGSGGTNSAITAEETELTPLLSASTTENLVVAETVTAVETVAVEGTVIGAETTTSLALAPETLGLSLVIGGLIIAGTSIIWWINSSTNITTKHESNNQYNEIEKYYKFLAHDQLKLGIDNSKWNKIKEIYQENTNNYKEFKNKVKLIISNFHKENHSGWHELITNDDINILIKVMYNNFQKLNNHFSSSSNNQGWKVVTNTVGSYFKIEQE</sequence>
<organism evidence="2 3">
    <name type="scientific">Spiroplasma kunkelii CR2-3x</name>
    <dbReference type="NCBI Taxonomy" id="273035"/>
    <lineage>
        <taxon>Bacteria</taxon>
        <taxon>Bacillati</taxon>
        <taxon>Mycoplasmatota</taxon>
        <taxon>Mollicutes</taxon>
        <taxon>Entomoplasmatales</taxon>
        <taxon>Spiroplasmataceae</taxon>
        <taxon>Spiroplasma</taxon>
    </lineage>
</organism>
<protein>
    <recommendedName>
        <fullName evidence="4">Transmembrane protein</fullName>
    </recommendedName>
</protein>
<keyword evidence="2" id="KW-0614">Plasmid</keyword>
<keyword evidence="1" id="KW-0812">Transmembrane</keyword>
<keyword evidence="1" id="KW-1133">Transmembrane helix</keyword>
<geneLocation type="plasmid" evidence="2 3">
    <name>pSKU205</name>
</geneLocation>
<keyword evidence="1" id="KW-0472">Membrane</keyword>
<dbReference type="EMBL" id="CP012424">
    <property type="protein sequence ID" value="ALA98594.1"/>
    <property type="molecule type" value="Genomic_DNA"/>
</dbReference>
<evidence type="ECO:0000313" key="3">
    <source>
        <dbReference type="Proteomes" id="UP000062963"/>
    </source>
</evidence>
<dbReference type="Proteomes" id="UP000062963">
    <property type="component" value="Plasmid pSKU205"/>
</dbReference>
<dbReference type="KEGG" id="skn:SKUN_001743"/>
<proteinExistence type="predicted"/>
<keyword evidence="3" id="KW-1185">Reference proteome</keyword>
<dbReference type="AlphaFoldDB" id="A0A0K2JJ27"/>